<evidence type="ECO:0000256" key="5">
    <source>
        <dbReference type="ARBA" id="ARBA00023163"/>
    </source>
</evidence>
<dbReference type="InterPro" id="IPR039425">
    <property type="entry name" value="RNA_pol_sigma-70-like"/>
</dbReference>
<dbReference type="SUPFAM" id="SSF88659">
    <property type="entry name" value="Sigma3 and sigma4 domains of RNA polymerase sigma factors"/>
    <property type="match status" value="1"/>
</dbReference>
<dbReference type="Pfam" id="PF04542">
    <property type="entry name" value="Sigma70_r2"/>
    <property type="match status" value="1"/>
</dbReference>
<dbReference type="InterPro" id="IPR013324">
    <property type="entry name" value="RNA_pol_sigma_r3/r4-like"/>
</dbReference>
<dbReference type="InterPro" id="IPR007627">
    <property type="entry name" value="RNA_pol_sigma70_r2"/>
</dbReference>
<proteinExistence type="inferred from homology"/>
<keyword evidence="5" id="KW-0804">Transcription</keyword>
<organism evidence="8 9">
    <name type="scientific">Sorangium cellulosum</name>
    <name type="common">Polyangium cellulosum</name>
    <dbReference type="NCBI Taxonomy" id="56"/>
    <lineage>
        <taxon>Bacteria</taxon>
        <taxon>Pseudomonadati</taxon>
        <taxon>Myxococcota</taxon>
        <taxon>Polyangia</taxon>
        <taxon>Polyangiales</taxon>
        <taxon>Polyangiaceae</taxon>
        <taxon>Sorangium</taxon>
    </lineage>
</organism>
<evidence type="ECO:0000259" key="6">
    <source>
        <dbReference type="Pfam" id="PF04542"/>
    </source>
</evidence>
<evidence type="ECO:0000313" key="9">
    <source>
        <dbReference type="Proteomes" id="UP000075635"/>
    </source>
</evidence>
<feature type="domain" description="RNA polymerase sigma-70 region 2" evidence="6">
    <location>
        <begin position="73"/>
        <end position="141"/>
    </location>
</feature>
<evidence type="ECO:0000259" key="7">
    <source>
        <dbReference type="Pfam" id="PF08281"/>
    </source>
</evidence>
<evidence type="ECO:0000256" key="2">
    <source>
        <dbReference type="ARBA" id="ARBA00023015"/>
    </source>
</evidence>
<dbReference type="AlphaFoldDB" id="A0A150RCN3"/>
<dbReference type="Gene3D" id="1.10.1740.10">
    <property type="match status" value="1"/>
</dbReference>
<keyword evidence="2" id="KW-0805">Transcription regulation</keyword>
<evidence type="ECO:0008006" key="10">
    <source>
        <dbReference type="Google" id="ProtNLM"/>
    </source>
</evidence>
<gene>
    <name evidence="8" type="ORF">BE17_25130</name>
</gene>
<comment type="caution">
    <text evidence="8">The sequence shown here is derived from an EMBL/GenBank/DDBJ whole genome shotgun (WGS) entry which is preliminary data.</text>
</comment>
<dbReference type="Gene3D" id="1.10.10.10">
    <property type="entry name" value="Winged helix-like DNA-binding domain superfamily/Winged helix DNA-binding domain"/>
    <property type="match status" value="1"/>
</dbReference>
<evidence type="ECO:0000256" key="3">
    <source>
        <dbReference type="ARBA" id="ARBA00023082"/>
    </source>
</evidence>
<dbReference type="InterPro" id="IPR013249">
    <property type="entry name" value="RNA_pol_sigma70_r4_t2"/>
</dbReference>
<dbReference type="Proteomes" id="UP000075635">
    <property type="component" value="Unassembled WGS sequence"/>
</dbReference>
<accession>A0A150RCN3</accession>
<keyword evidence="4" id="KW-0238">DNA-binding</keyword>
<feature type="domain" description="RNA polymerase sigma factor 70 region 4 type 2" evidence="7">
    <location>
        <begin position="182"/>
        <end position="222"/>
    </location>
</feature>
<evidence type="ECO:0000313" key="8">
    <source>
        <dbReference type="EMBL" id="KYF77706.1"/>
    </source>
</evidence>
<dbReference type="InterPro" id="IPR013325">
    <property type="entry name" value="RNA_pol_sigma_r2"/>
</dbReference>
<dbReference type="EMBL" id="JEMB01002866">
    <property type="protein sequence ID" value="KYF77706.1"/>
    <property type="molecule type" value="Genomic_DNA"/>
</dbReference>
<name>A0A150RCN3_SORCE</name>
<evidence type="ECO:0000256" key="4">
    <source>
        <dbReference type="ARBA" id="ARBA00023125"/>
    </source>
</evidence>
<dbReference type="InterPro" id="IPR014284">
    <property type="entry name" value="RNA_pol_sigma-70_dom"/>
</dbReference>
<dbReference type="PANTHER" id="PTHR43133:SF8">
    <property type="entry name" value="RNA POLYMERASE SIGMA FACTOR HI_1459-RELATED"/>
    <property type="match status" value="1"/>
</dbReference>
<comment type="similarity">
    <text evidence="1">Belongs to the sigma-70 factor family. ECF subfamily.</text>
</comment>
<dbReference type="GO" id="GO:0016987">
    <property type="term" value="F:sigma factor activity"/>
    <property type="evidence" value="ECO:0007669"/>
    <property type="project" value="UniProtKB-KW"/>
</dbReference>
<dbReference type="SUPFAM" id="SSF88946">
    <property type="entry name" value="Sigma2 domain of RNA polymerase sigma factors"/>
    <property type="match status" value="1"/>
</dbReference>
<reference evidence="8 9" key="1">
    <citation type="submission" date="2014-02" db="EMBL/GenBank/DDBJ databases">
        <title>The small core and large imbalanced accessory genome model reveals a collaborative survival strategy of Sorangium cellulosum strains in nature.</title>
        <authorList>
            <person name="Han K."/>
            <person name="Peng R."/>
            <person name="Blom J."/>
            <person name="Li Y.-Z."/>
        </authorList>
    </citation>
    <scope>NUCLEOTIDE SEQUENCE [LARGE SCALE GENOMIC DNA]</scope>
    <source>
        <strain evidence="8 9">So0011-07</strain>
    </source>
</reference>
<evidence type="ECO:0000256" key="1">
    <source>
        <dbReference type="ARBA" id="ARBA00010641"/>
    </source>
</evidence>
<dbReference type="NCBIfam" id="TIGR02937">
    <property type="entry name" value="sigma70-ECF"/>
    <property type="match status" value="1"/>
</dbReference>
<dbReference type="PANTHER" id="PTHR43133">
    <property type="entry name" value="RNA POLYMERASE ECF-TYPE SIGMA FACTO"/>
    <property type="match status" value="1"/>
</dbReference>
<keyword evidence="3" id="KW-0731">Sigma factor</keyword>
<dbReference type="GO" id="GO:0006352">
    <property type="term" value="P:DNA-templated transcription initiation"/>
    <property type="evidence" value="ECO:0007669"/>
    <property type="project" value="InterPro"/>
</dbReference>
<dbReference type="GO" id="GO:0003677">
    <property type="term" value="F:DNA binding"/>
    <property type="evidence" value="ECO:0007669"/>
    <property type="project" value="UniProtKB-KW"/>
</dbReference>
<protein>
    <recommendedName>
        <fullName evidence="10">RNA polymerase subunit sigma</fullName>
    </recommendedName>
</protein>
<dbReference type="InterPro" id="IPR036388">
    <property type="entry name" value="WH-like_DNA-bd_sf"/>
</dbReference>
<sequence length="232" mass="24952">MPLADLLARAAVRSAPSDATDLARLRALLFGRLRASGWTPSGALRGRPPSPADSDESLLAALTRGDAAAFDALFDRHASRLNGCARRWLQPADAADAVQEAFLVLFEKADTVLGHTPVNVAGFLFGTLRNKALRILASRSREAAAGVPDESALSLDEDALTALLRRESAEGLASLLERACNPLEQEVVVMDLDGHDGPEIALALGITPNYVRQLRHRALRKLREAFSKEELS</sequence>
<dbReference type="Pfam" id="PF08281">
    <property type="entry name" value="Sigma70_r4_2"/>
    <property type="match status" value="1"/>
</dbReference>